<keyword evidence="4 6" id="KW-1133">Transmembrane helix</keyword>
<sequence length="730" mass="81926">MSPQGTVGQPFVRFAAALIAGIVVYDQWPHACAIALLALVVGTGLFGFGFVQNRNRILKPIQIKQGLGGLLILLALGWGIAYQHTASNRPNNISHLRDTLQAYEGVIAAQPEERAKTYRVELEIRRGNWLSSDSAQQWQPLSGRVIVYLDKAAQKVTEGDSAKAVGSLVARPRYGDVWVVLGSPRPIDPPLNPGEFNYKRYLSYRNIYHQQYLRPFQRTIIGYDPPNPVTRLATAVNSWADSVFTRQIGSRAEYGIVNAMILGVRDDLDTELYRAYSAAGAVHVLSVSGLHVGILFAVLTFLLSFLTKRPRGKLLMAVLQLAILWFYALVTGFSPPVLRSAGMFTLVIVANAFGRQQQLMNTLGASAFFILCFDPYAVFSAGFQLSYLAVAGIGAWQSSLYQTYTFRNKWVNRLWELTAVALVAQLITFPLGVFYFHQFPTYFLLANPIVIVMSEILLPLAMVTLALSWVPYVNELLGWLLQKTAWLLNYAVSQTGQLPGAAWEGLWLSSVAMLLTYAVIFCAVALVMVRNRAYLWAACVSALLLSSVLLWNQYEQAHQQRLAVHFLPHRTAISLTYGHESTLLTDVDPTDTRSFDFYLKNTFGQWGVSRLMVNNLRYDVKQTASPPKKDAAFYQTKEYALWVWRGKTLLLVNKLTGRNRWKLPAVVDYLIIRRNALREWDQLNGRVVARHIIFDDSSKTPLTDKLLAEAEQRGITCYSVRQMGAYVTDL</sequence>
<dbReference type="Proteomes" id="UP001202180">
    <property type="component" value="Unassembled WGS sequence"/>
</dbReference>
<dbReference type="InterPro" id="IPR004477">
    <property type="entry name" value="ComEC_N"/>
</dbReference>
<evidence type="ECO:0000256" key="4">
    <source>
        <dbReference type="ARBA" id="ARBA00022989"/>
    </source>
</evidence>
<keyword evidence="10" id="KW-1185">Reference proteome</keyword>
<reference evidence="9 10" key="1">
    <citation type="submission" date="2022-04" db="EMBL/GenBank/DDBJ databases">
        <title>Spirosoma sp. strain RP8 genome sequencing and assembly.</title>
        <authorList>
            <person name="Jung Y."/>
        </authorList>
    </citation>
    <scope>NUCLEOTIDE SEQUENCE [LARGE SCALE GENOMIC DNA]</scope>
    <source>
        <strain evidence="9 10">RP8</strain>
    </source>
</reference>
<proteinExistence type="predicted"/>
<dbReference type="NCBIfam" id="TIGR00360">
    <property type="entry name" value="ComEC_N-term"/>
    <property type="match status" value="1"/>
</dbReference>
<dbReference type="PANTHER" id="PTHR30619">
    <property type="entry name" value="DNA INTERNALIZATION/COMPETENCE PROTEIN COMEC/REC2"/>
    <property type="match status" value="1"/>
</dbReference>
<comment type="caution">
    <text evidence="9">The sequence shown here is derived from an EMBL/GenBank/DDBJ whole genome shotgun (WGS) entry which is preliminary data.</text>
</comment>
<comment type="subcellular location">
    <subcellularLocation>
        <location evidence="1">Cell membrane</location>
        <topology evidence="1">Multi-pass membrane protein</topology>
    </subcellularLocation>
</comment>
<dbReference type="EMBL" id="JALPRF010000003">
    <property type="protein sequence ID" value="MCK8493954.1"/>
    <property type="molecule type" value="Genomic_DNA"/>
</dbReference>
<evidence type="ECO:0000256" key="1">
    <source>
        <dbReference type="ARBA" id="ARBA00004651"/>
    </source>
</evidence>
<evidence type="ECO:0000256" key="5">
    <source>
        <dbReference type="ARBA" id="ARBA00023136"/>
    </source>
</evidence>
<keyword evidence="3 6" id="KW-0812">Transmembrane</keyword>
<organism evidence="9 10">
    <name type="scientific">Spirosoma liriopis</name>
    <dbReference type="NCBI Taxonomy" id="2937440"/>
    <lineage>
        <taxon>Bacteria</taxon>
        <taxon>Pseudomonadati</taxon>
        <taxon>Bacteroidota</taxon>
        <taxon>Cytophagia</taxon>
        <taxon>Cytophagales</taxon>
        <taxon>Cytophagaceae</taxon>
        <taxon>Spirosoma</taxon>
    </lineage>
</organism>
<feature type="transmembrane region" description="Helical" evidence="6">
    <location>
        <begin position="28"/>
        <end position="51"/>
    </location>
</feature>
<dbReference type="PANTHER" id="PTHR30619:SF1">
    <property type="entry name" value="RECOMBINATION PROTEIN 2"/>
    <property type="match status" value="1"/>
</dbReference>
<feature type="transmembrane region" description="Helical" evidence="6">
    <location>
        <begin position="314"/>
        <end position="330"/>
    </location>
</feature>
<feature type="transmembrane region" description="Helical" evidence="6">
    <location>
        <begin position="366"/>
        <end position="394"/>
    </location>
</feature>
<evidence type="ECO:0000256" key="2">
    <source>
        <dbReference type="ARBA" id="ARBA00022475"/>
    </source>
</evidence>
<keyword evidence="2" id="KW-1003">Cell membrane</keyword>
<evidence type="ECO:0000313" key="9">
    <source>
        <dbReference type="EMBL" id="MCK8493954.1"/>
    </source>
</evidence>
<feature type="transmembrane region" description="Helical" evidence="6">
    <location>
        <begin position="414"/>
        <end position="436"/>
    </location>
</feature>
<evidence type="ECO:0000313" key="10">
    <source>
        <dbReference type="Proteomes" id="UP001202180"/>
    </source>
</evidence>
<evidence type="ECO:0000256" key="6">
    <source>
        <dbReference type="SAM" id="Phobius"/>
    </source>
</evidence>
<protein>
    <submittedName>
        <fullName evidence="9">ComEC family competence protein</fullName>
    </submittedName>
</protein>
<feature type="domain" description="ComEC/Rec2-related protein" evidence="7">
    <location>
        <begin position="260"/>
        <end position="527"/>
    </location>
</feature>
<evidence type="ECO:0000259" key="8">
    <source>
        <dbReference type="Pfam" id="PF13567"/>
    </source>
</evidence>
<feature type="transmembrane region" description="Helical" evidence="6">
    <location>
        <begin position="284"/>
        <end position="307"/>
    </location>
</feature>
<dbReference type="InterPro" id="IPR052159">
    <property type="entry name" value="Competence_DNA_uptake"/>
</dbReference>
<gene>
    <name evidence="9" type="ORF">M0L20_18960</name>
</gene>
<feature type="transmembrane region" description="Helical" evidence="6">
    <location>
        <begin position="506"/>
        <end position="526"/>
    </location>
</feature>
<feature type="domain" description="DUF4131" evidence="8">
    <location>
        <begin position="34"/>
        <end position="215"/>
    </location>
</feature>
<keyword evidence="5 6" id="KW-0472">Membrane</keyword>
<feature type="transmembrane region" description="Helical" evidence="6">
    <location>
        <begin position="63"/>
        <end position="82"/>
    </location>
</feature>
<accession>A0ABT0HP58</accession>
<name>A0ABT0HP58_9BACT</name>
<evidence type="ECO:0000259" key="7">
    <source>
        <dbReference type="Pfam" id="PF03772"/>
    </source>
</evidence>
<dbReference type="Pfam" id="PF03772">
    <property type="entry name" value="Competence"/>
    <property type="match status" value="1"/>
</dbReference>
<feature type="transmembrane region" description="Helical" evidence="6">
    <location>
        <begin position="533"/>
        <end position="551"/>
    </location>
</feature>
<dbReference type="InterPro" id="IPR025405">
    <property type="entry name" value="DUF4131"/>
</dbReference>
<evidence type="ECO:0000256" key="3">
    <source>
        <dbReference type="ARBA" id="ARBA00022692"/>
    </source>
</evidence>
<feature type="transmembrane region" description="Helical" evidence="6">
    <location>
        <begin position="443"/>
        <end position="470"/>
    </location>
</feature>
<dbReference type="Pfam" id="PF13567">
    <property type="entry name" value="DUF4131"/>
    <property type="match status" value="1"/>
</dbReference>
<dbReference type="RefSeq" id="WP_248478567.1">
    <property type="nucleotide sequence ID" value="NZ_JALPRF010000003.1"/>
</dbReference>